<accession>A0A2M7P1I6</accession>
<feature type="transmembrane region" description="Helical" evidence="8">
    <location>
        <begin position="130"/>
        <end position="150"/>
    </location>
</feature>
<evidence type="ECO:0000256" key="4">
    <source>
        <dbReference type="ARBA" id="ARBA00022475"/>
    </source>
</evidence>
<dbReference type="SUPFAM" id="SSF161098">
    <property type="entry name" value="MetI-like"/>
    <property type="match status" value="1"/>
</dbReference>
<comment type="caution">
    <text evidence="10">The sequence shown here is derived from an EMBL/GenBank/DDBJ whole genome shotgun (WGS) entry which is preliminary data.</text>
</comment>
<dbReference type="PANTHER" id="PTHR43470">
    <property type="entry name" value="PHOSPHATE TRANSPORT SYSTEM PERMEASE PROTEIN PSTA-RELATED"/>
    <property type="match status" value="1"/>
</dbReference>
<dbReference type="InterPro" id="IPR000515">
    <property type="entry name" value="MetI-like"/>
</dbReference>
<dbReference type="NCBIfam" id="TIGR00974">
    <property type="entry name" value="3a0107s02c"/>
    <property type="match status" value="1"/>
</dbReference>
<proteinExistence type="inferred from homology"/>
<reference evidence="11" key="1">
    <citation type="submission" date="2017-09" db="EMBL/GenBank/DDBJ databases">
        <title>Depth-based differentiation of microbial function through sediment-hosted aquifers and enrichment of novel symbionts in the deep terrestrial subsurface.</title>
        <authorList>
            <person name="Probst A.J."/>
            <person name="Ladd B."/>
            <person name="Jarett J.K."/>
            <person name="Geller-Mcgrath D.E."/>
            <person name="Sieber C.M.K."/>
            <person name="Emerson J.B."/>
            <person name="Anantharaman K."/>
            <person name="Thomas B.C."/>
            <person name="Malmstrom R."/>
            <person name="Stieglmeier M."/>
            <person name="Klingl A."/>
            <person name="Woyke T."/>
            <person name="Ryan C.M."/>
            <person name="Banfield J.F."/>
        </authorList>
    </citation>
    <scope>NUCLEOTIDE SEQUENCE [LARGE SCALE GENOMIC DNA]</scope>
</reference>
<dbReference type="GO" id="GO:0005315">
    <property type="term" value="F:phosphate transmembrane transporter activity"/>
    <property type="evidence" value="ECO:0007669"/>
    <property type="project" value="InterPro"/>
</dbReference>
<dbReference type="InterPro" id="IPR035906">
    <property type="entry name" value="MetI-like_sf"/>
</dbReference>
<feature type="transmembrane region" description="Helical" evidence="8">
    <location>
        <begin position="247"/>
        <end position="269"/>
    </location>
</feature>
<protein>
    <recommendedName>
        <fullName evidence="8">Phosphate transport system permease protein PstA</fullName>
    </recommendedName>
</protein>
<keyword evidence="6 8" id="KW-1133">Transmembrane helix</keyword>
<feature type="transmembrane region" description="Helical" evidence="8">
    <location>
        <begin position="100"/>
        <end position="124"/>
    </location>
</feature>
<evidence type="ECO:0000313" key="10">
    <source>
        <dbReference type="EMBL" id="PIY19229.1"/>
    </source>
</evidence>
<dbReference type="Pfam" id="PF00528">
    <property type="entry name" value="BPD_transp_1"/>
    <property type="match status" value="1"/>
</dbReference>
<dbReference type="PROSITE" id="PS50928">
    <property type="entry name" value="ABC_TM1"/>
    <property type="match status" value="1"/>
</dbReference>
<dbReference type="EMBL" id="PFKI01000195">
    <property type="protein sequence ID" value="PIY19229.1"/>
    <property type="molecule type" value="Genomic_DNA"/>
</dbReference>
<keyword evidence="4 8" id="KW-1003">Cell membrane</keyword>
<dbReference type="GO" id="GO:0005886">
    <property type="term" value="C:plasma membrane"/>
    <property type="evidence" value="ECO:0007669"/>
    <property type="project" value="UniProtKB-SubCell"/>
</dbReference>
<feature type="domain" description="ABC transmembrane type-1" evidence="9">
    <location>
        <begin position="63"/>
        <end position="265"/>
    </location>
</feature>
<evidence type="ECO:0000256" key="3">
    <source>
        <dbReference type="ARBA" id="ARBA00022448"/>
    </source>
</evidence>
<evidence type="ECO:0000256" key="8">
    <source>
        <dbReference type="RuleBase" id="RU363043"/>
    </source>
</evidence>
<evidence type="ECO:0000256" key="6">
    <source>
        <dbReference type="ARBA" id="ARBA00022989"/>
    </source>
</evidence>
<dbReference type="PANTHER" id="PTHR43470:SF3">
    <property type="entry name" value="PHOSPHATE TRANSPORT SYSTEM PERMEASE PROTEIN PSTA-RELATED"/>
    <property type="match status" value="1"/>
</dbReference>
<dbReference type="InterPro" id="IPR005672">
    <property type="entry name" value="Phosphate_PstA"/>
</dbReference>
<feature type="transmembrane region" description="Helical" evidence="8">
    <location>
        <begin position="58"/>
        <end position="88"/>
    </location>
</feature>
<dbReference type="GO" id="GO:0035435">
    <property type="term" value="P:phosphate ion transmembrane transport"/>
    <property type="evidence" value="ECO:0007669"/>
    <property type="project" value="InterPro"/>
</dbReference>
<dbReference type="CDD" id="cd06261">
    <property type="entry name" value="TM_PBP2"/>
    <property type="match status" value="1"/>
</dbReference>
<evidence type="ECO:0000256" key="7">
    <source>
        <dbReference type="ARBA" id="ARBA00023136"/>
    </source>
</evidence>
<dbReference type="Proteomes" id="UP000231028">
    <property type="component" value="Unassembled WGS sequence"/>
</dbReference>
<keyword evidence="3" id="KW-0813">Transport</keyword>
<evidence type="ECO:0000256" key="2">
    <source>
        <dbReference type="ARBA" id="ARBA00007069"/>
    </source>
</evidence>
<comment type="similarity">
    <text evidence="2 8">Belongs to the binding-protein-dependent transport system permease family. CysTW subfamily.</text>
</comment>
<evidence type="ECO:0000259" key="9">
    <source>
        <dbReference type="PROSITE" id="PS50928"/>
    </source>
</evidence>
<evidence type="ECO:0000256" key="1">
    <source>
        <dbReference type="ARBA" id="ARBA00004651"/>
    </source>
</evidence>
<dbReference type="Gene3D" id="1.10.3720.10">
    <property type="entry name" value="MetI-like"/>
    <property type="match status" value="1"/>
</dbReference>
<feature type="transmembrane region" description="Helical" evidence="8">
    <location>
        <begin position="14"/>
        <end position="34"/>
    </location>
</feature>
<sequence length="277" mass="30361">MLKPIFWEQVMKKILFVGTAITVFILFFIIFYILKNGLAVVDMEFLLSSPKDFGRAGGIFPCIVGTIVLSLVAIIIATPLGVGTSIYLSEYTRESKLTSIIRFGTDCLAGIPSIIFGLFGFVLFVVYLGLGWSILSGGLTIAFMILPTIIRTSEEAIKSVPDYYREVSLSLGGTKWQTIVKVVLPSALPGIVTGIILGVARSIEETAIVIFTAGSVLRIPTSLFDSCRTMSVHFYILAREGISMKNAYGTATILIITILLINAFAYWLMHRLMAKYS</sequence>
<dbReference type="AlphaFoldDB" id="A0A2M7P1I6"/>
<keyword evidence="7 8" id="KW-0472">Membrane</keyword>
<organism evidence="10 11">
    <name type="scientific">Candidatus Desantisbacteria bacterium CG_4_10_14_3_um_filter_40_18</name>
    <dbReference type="NCBI Taxonomy" id="1974544"/>
    <lineage>
        <taxon>Bacteria</taxon>
        <taxon>Candidatus Desantisiibacteriota</taxon>
    </lineage>
</organism>
<comment type="subcellular location">
    <subcellularLocation>
        <location evidence="1 8">Cell membrane</location>
        <topology evidence="1 8">Multi-pass membrane protein</topology>
    </subcellularLocation>
</comment>
<name>A0A2M7P1I6_9BACT</name>
<gene>
    <name evidence="10" type="primary">pstA</name>
    <name evidence="10" type="ORF">COZ13_06425</name>
</gene>
<keyword evidence="5 8" id="KW-0812">Transmembrane</keyword>
<comment type="caution">
    <text evidence="8">Lacks conserved residue(s) required for the propagation of feature annotation.</text>
</comment>
<evidence type="ECO:0000256" key="5">
    <source>
        <dbReference type="ARBA" id="ARBA00022692"/>
    </source>
</evidence>
<evidence type="ECO:0000313" key="11">
    <source>
        <dbReference type="Proteomes" id="UP000231028"/>
    </source>
</evidence>